<dbReference type="InterPro" id="IPR013786">
    <property type="entry name" value="AcylCoA_DH/ox_N"/>
</dbReference>
<keyword evidence="12 20" id="KW-0472">Membrane</keyword>
<evidence type="ECO:0000256" key="6">
    <source>
        <dbReference type="ARBA" id="ARBA00022630"/>
    </source>
</evidence>
<evidence type="ECO:0000256" key="17">
    <source>
        <dbReference type="ARBA" id="ARBA00049192"/>
    </source>
</evidence>
<dbReference type="Gene3D" id="1.20.140.10">
    <property type="entry name" value="Butyryl-CoA Dehydrogenase, subunit A, domain 3"/>
    <property type="match status" value="1"/>
</dbReference>
<dbReference type="InterPro" id="IPR009075">
    <property type="entry name" value="AcylCo_DH/oxidase_C"/>
</dbReference>
<dbReference type="Gene3D" id="1.10.540.10">
    <property type="entry name" value="Acyl-CoA dehydrogenase/oxidase, N-terminal domain"/>
    <property type="match status" value="1"/>
</dbReference>
<sequence length="627" mass="68118">MAKFFGTIIIAVLIFCIQRTDTSGICINDNPCLCELSEYSSLDITYATHNKKNNNTFVEDTDPSGITFYFYGCSDGHFDPAAHHINSTAKLTGSLIRSNETFAEVLGSSSDIHFEAVKDVKDTYQLIYSHGEKVIANVYLMCENLDQPYIKVLSNKDEPVVLAFNTPSACIQTHRHGLSSGSVLLIIFFIAFGVYFVGGIAILYFMRGARGLEAIPNIDFWRGLPGLVKDGLIFLFSGSVPNIRRFSLHRLSDEHLVLQKTCRSFAENELKPIAAQLDKEHKFPTKQIQQLGQLGLLAINVSEKYGGSGQDSLAMAVAVEEIARGCGGTGAIVSIHNCLYTNLLERVGSHDQKEKFLRPFTRGTLGCFALSEPDAGSDVSAMSTTATLDGECYVLNGTKSWVTSGSEGKAAVVFATVDKNLKHKGITAFVVPLPSEGLALGKKEDKLGIRASPTCNLIMENVRIPRSNVLGEIGDGFTIAMTQLDNARVGIAAQALGIAQAALEVAVSYAGQRKSFGQPINQFQAVKLRLADMAIKLEAARLLVWRAAVECDQPGRSTKESSMAKLAASEAATFVTHGAIQILGGMGYVSDMPAERHYRDARITEIYAGVNDIQRLLIGDTVIKEYQ</sequence>
<evidence type="ECO:0000256" key="13">
    <source>
        <dbReference type="ARBA" id="ARBA00031895"/>
    </source>
</evidence>
<comment type="caution">
    <text evidence="25">The sequence shown here is derived from an EMBL/GenBank/DDBJ whole genome shotgun (WGS) entry which is preliminary data.</text>
</comment>
<keyword evidence="10 20" id="KW-1133">Transmembrane helix</keyword>
<evidence type="ECO:0000259" key="22">
    <source>
        <dbReference type="Pfam" id="PF00441"/>
    </source>
</evidence>
<dbReference type="GO" id="GO:0046359">
    <property type="term" value="P:butyrate catabolic process"/>
    <property type="evidence" value="ECO:0007669"/>
    <property type="project" value="TreeGrafter"/>
</dbReference>
<keyword evidence="9 19" id="KW-0274">FAD</keyword>
<dbReference type="InterPro" id="IPR037069">
    <property type="entry name" value="AcylCoA_DH/ox_N_sf"/>
</dbReference>
<evidence type="ECO:0000256" key="4">
    <source>
        <dbReference type="ARBA" id="ARBA00009347"/>
    </source>
</evidence>
<comment type="subcellular location">
    <subcellularLocation>
        <location evidence="2">Membrane</location>
        <topology evidence="2">Single-pass membrane protein</topology>
    </subcellularLocation>
</comment>
<accession>A0A8J6HBG7</accession>
<comment type="cofactor">
    <cofactor evidence="1 19">
        <name>FAD</name>
        <dbReference type="ChEBI" id="CHEBI:57692"/>
    </cofactor>
</comment>
<keyword evidence="26" id="KW-1185">Reference proteome</keyword>
<comment type="function">
    <text evidence="15">Short-chain specific acyl-CoA dehydrogenase is one of the acyl-CoA dehydrogenases that catalyze the first step of mitochondrial fatty acid beta-oxidation, an aerobic process breaking down fatty acids into acetyl-CoA and allowing the production of energy from fats. The first step of fatty acid beta-oxidation consists in the removal of one hydrogen from C-2 and C-3 of the straight-chain fatty acyl-CoA thioester, resulting in the formation of trans-2-enoyl-CoA. Among the different mitochondrial acyl-CoA dehydrogenases, short-chain specific acyl-CoA dehydrogenase acts specifically on acyl-CoAs with saturated 4 to 6 carbons long primary chains.</text>
</comment>
<comment type="catalytic activity">
    <reaction evidence="18">
        <text>butanoyl-CoA + oxidized [electron-transfer flavoprotein] + H(+) = (2E)-butenoyl-CoA + reduced [electron-transfer flavoprotein]</text>
        <dbReference type="Rhea" id="RHEA:24004"/>
        <dbReference type="Rhea" id="RHEA-COMP:10685"/>
        <dbReference type="Rhea" id="RHEA-COMP:10686"/>
        <dbReference type="ChEBI" id="CHEBI:15378"/>
        <dbReference type="ChEBI" id="CHEBI:57332"/>
        <dbReference type="ChEBI" id="CHEBI:57371"/>
        <dbReference type="ChEBI" id="CHEBI:57692"/>
        <dbReference type="ChEBI" id="CHEBI:58307"/>
        <dbReference type="EC" id="1.3.8.1"/>
    </reaction>
    <physiologicalReaction direction="left-to-right" evidence="18">
        <dbReference type="Rhea" id="RHEA:24005"/>
    </physiologicalReaction>
</comment>
<keyword evidence="11 19" id="KW-0560">Oxidoreductase</keyword>
<reference evidence="25" key="1">
    <citation type="journal article" date="2020" name="J Insects Food Feed">
        <title>The yellow mealworm (Tenebrio molitor) genome: a resource for the emerging insects as food and feed industry.</title>
        <authorList>
            <person name="Eriksson T."/>
            <person name="Andere A."/>
            <person name="Kelstrup H."/>
            <person name="Emery V."/>
            <person name="Picard C."/>
        </authorList>
    </citation>
    <scope>NUCLEOTIDE SEQUENCE</scope>
    <source>
        <strain evidence="25">Stoneville</strain>
        <tissue evidence="25">Whole head</tissue>
    </source>
</reference>
<evidence type="ECO:0000256" key="14">
    <source>
        <dbReference type="ARBA" id="ARBA00044204"/>
    </source>
</evidence>
<evidence type="ECO:0000313" key="26">
    <source>
        <dbReference type="Proteomes" id="UP000719412"/>
    </source>
</evidence>
<dbReference type="Pfam" id="PF02771">
    <property type="entry name" value="Acyl-CoA_dh_N"/>
    <property type="match status" value="1"/>
</dbReference>
<dbReference type="CDD" id="cd01158">
    <property type="entry name" value="SCAD_SBCAD"/>
    <property type="match status" value="1"/>
</dbReference>
<evidence type="ECO:0000259" key="24">
    <source>
        <dbReference type="Pfam" id="PF02771"/>
    </source>
</evidence>
<dbReference type="InterPro" id="IPR006089">
    <property type="entry name" value="Acyl-CoA_DH_CS"/>
</dbReference>
<dbReference type="InterPro" id="IPR018939">
    <property type="entry name" value="Autophagy-rel_prot_27"/>
</dbReference>
<keyword evidence="6 19" id="KW-0285">Flavoprotein</keyword>
<evidence type="ECO:0000313" key="25">
    <source>
        <dbReference type="EMBL" id="KAH0811590.1"/>
    </source>
</evidence>
<dbReference type="InterPro" id="IPR009100">
    <property type="entry name" value="AcylCoA_DH/oxidase_NM_dom_sf"/>
</dbReference>
<feature type="signal peptide" evidence="21">
    <location>
        <begin position="1"/>
        <end position="24"/>
    </location>
</feature>
<comment type="catalytic activity">
    <reaction evidence="17">
        <text>hexanoyl-CoA + oxidized [electron-transfer flavoprotein] + H(+) = (2E)-hexenoyl-CoA + reduced [electron-transfer flavoprotein]</text>
        <dbReference type="Rhea" id="RHEA:43464"/>
        <dbReference type="Rhea" id="RHEA-COMP:10685"/>
        <dbReference type="Rhea" id="RHEA-COMP:10686"/>
        <dbReference type="ChEBI" id="CHEBI:15378"/>
        <dbReference type="ChEBI" id="CHEBI:57692"/>
        <dbReference type="ChEBI" id="CHEBI:58307"/>
        <dbReference type="ChEBI" id="CHEBI:62077"/>
        <dbReference type="ChEBI" id="CHEBI:62620"/>
    </reaction>
    <physiologicalReaction direction="left-to-right" evidence="17">
        <dbReference type="Rhea" id="RHEA:43465"/>
    </physiologicalReaction>
</comment>
<dbReference type="SUPFAM" id="SSF56645">
    <property type="entry name" value="Acyl-CoA dehydrogenase NM domain-like"/>
    <property type="match status" value="1"/>
</dbReference>
<dbReference type="FunFam" id="1.20.140.10:FF:000004">
    <property type="entry name" value="Acyl-CoA dehydrogenase FadE25"/>
    <property type="match status" value="1"/>
</dbReference>
<evidence type="ECO:0000256" key="1">
    <source>
        <dbReference type="ARBA" id="ARBA00001974"/>
    </source>
</evidence>
<dbReference type="SUPFAM" id="SSF47203">
    <property type="entry name" value="Acyl-CoA dehydrogenase C-terminal domain-like"/>
    <property type="match status" value="1"/>
</dbReference>
<evidence type="ECO:0000256" key="10">
    <source>
        <dbReference type="ARBA" id="ARBA00022989"/>
    </source>
</evidence>
<keyword evidence="8 21" id="KW-0732">Signal</keyword>
<dbReference type="Proteomes" id="UP000719412">
    <property type="component" value="Unassembled WGS sequence"/>
</dbReference>
<dbReference type="GO" id="GO:0033539">
    <property type="term" value="P:fatty acid beta-oxidation using acyl-CoA dehydrogenase"/>
    <property type="evidence" value="ECO:0007669"/>
    <property type="project" value="TreeGrafter"/>
</dbReference>
<evidence type="ECO:0000256" key="12">
    <source>
        <dbReference type="ARBA" id="ARBA00023136"/>
    </source>
</evidence>
<dbReference type="PROSITE" id="PS00073">
    <property type="entry name" value="ACYL_COA_DH_2"/>
    <property type="match status" value="1"/>
</dbReference>
<dbReference type="EMBL" id="JABDTM020026700">
    <property type="protein sequence ID" value="KAH0811590.1"/>
    <property type="molecule type" value="Genomic_DNA"/>
</dbReference>
<protein>
    <recommendedName>
        <fullName evidence="14">Short-chain specific acyl-CoA dehydrogenase, mitochondrial</fullName>
        <ecNumber evidence="5">1.3.8.1</ecNumber>
    </recommendedName>
    <alternativeName>
        <fullName evidence="13">Butyryl-CoA dehydrogenase</fullName>
    </alternativeName>
</protein>
<dbReference type="GO" id="GO:0016937">
    <property type="term" value="F:short-chain fatty acyl-CoA dehydrogenase activity"/>
    <property type="evidence" value="ECO:0007669"/>
    <property type="project" value="UniProtKB-EC"/>
</dbReference>
<dbReference type="InterPro" id="IPR006091">
    <property type="entry name" value="Acyl-CoA_Oxase/DH_mid-dom"/>
</dbReference>
<name>A0A8J6HBG7_TENMO</name>
<comment type="pathway">
    <text evidence="3">Lipid metabolism; mitochondrial fatty acid beta-oxidation.</text>
</comment>
<dbReference type="Gene3D" id="2.40.110.10">
    <property type="entry name" value="Butyryl-CoA Dehydrogenase, subunit A, domain 2"/>
    <property type="match status" value="1"/>
</dbReference>
<feature type="domain" description="Acyl-CoA dehydrogenase/oxidase C-terminal" evidence="22">
    <location>
        <begin position="474"/>
        <end position="621"/>
    </location>
</feature>
<dbReference type="Pfam" id="PF09451">
    <property type="entry name" value="ATG27"/>
    <property type="match status" value="1"/>
</dbReference>
<evidence type="ECO:0000256" key="15">
    <source>
        <dbReference type="ARBA" id="ARBA00045387"/>
    </source>
</evidence>
<dbReference type="AlphaFoldDB" id="A0A8J6HBG7"/>
<feature type="domain" description="Acyl-CoA dehydrogenase/oxidase N-terminal" evidence="24">
    <location>
        <begin position="252"/>
        <end position="363"/>
    </location>
</feature>
<feature type="chain" id="PRO_5035241222" description="Short-chain specific acyl-CoA dehydrogenase, mitochondrial" evidence="21">
    <location>
        <begin position="25"/>
        <end position="627"/>
    </location>
</feature>
<comment type="similarity">
    <text evidence="4 19">Belongs to the acyl-CoA dehydrogenase family.</text>
</comment>
<gene>
    <name evidence="25" type="ORF">GEV33_011199</name>
</gene>
<dbReference type="PANTHER" id="PTHR43884:SF26">
    <property type="entry name" value="MEDIUM-CHAIN SPECIFIC ACYL-COA DEHYDROGENASE, MITOCHONDRIAL-LIKE PROTEIN-RELATED"/>
    <property type="match status" value="1"/>
</dbReference>
<evidence type="ECO:0000256" key="8">
    <source>
        <dbReference type="ARBA" id="ARBA00022729"/>
    </source>
</evidence>
<dbReference type="InterPro" id="IPR046373">
    <property type="entry name" value="Acyl-CoA_Oxase/DH_mid-dom_sf"/>
</dbReference>
<keyword evidence="7 20" id="KW-0812">Transmembrane</keyword>
<dbReference type="PANTHER" id="PTHR43884">
    <property type="entry name" value="ACYL-COA DEHYDROGENASE"/>
    <property type="match status" value="1"/>
</dbReference>
<evidence type="ECO:0000256" key="21">
    <source>
        <dbReference type="SAM" id="SignalP"/>
    </source>
</evidence>
<evidence type="ECO:0000256" key="7">
    <source>
        <dbReference type="ARBA" id="ARBA00022692"/>
    </source>
</evidence>
<evidence type="ECO:0000256" key="3">
    <source>
        <dbReference type="ARBA" id="ARBA00005198"/>
    </source>
</evidence>
<evidence type="ECO:0000256" key="16">
    <source>
        <dbReference type="ARBA" id="ARBA00048499"/>
    </source>
</evidence>
<evidence type="ECO:0000256" key="19">
    <source>
        <dbReference type="RuleBase" id="RU362125"/>
    </source>
</evidence>
<dbReference type="Pfam" id="PF02770">
    <property type="entry name" value="Acyl-CoA_dh_M"/>
    <property type="match status" value="1"/>
</dbReference>
<proteinExistence type="inferred from homology"/>
<comment type="catalytic activity">
    <reaction evidence="16">
        <text>pentanoyl-CoA + oxidized [electron-transfer flavoprotein] + H(+) = (2E)-pentenoyl-CoA + reduced [electron-transfer flavoprotein]</text>
        <dbReference type="Rhea" id="RHEA:43456"/>
        <dbReference type="Rhea" id="RHEA-COMP:10685"/>
        <dbReference type="Rhea" id="RHEA-COMP:10686"/>
        <dbReference type="ChEBI" id="CHEBI:15378"/>
        <dbReference type="ChEBI" id="CHEBI:57389"/>
        <dbReference type="ChEBI" id="CHEBI:57692"/>
        <dbReference type="ChEBI" id="CHEBI:58307"/>
        <dbReference type="ChEBI" id="CHEBI:86160"/>
    </reaction>
    <physiologicalReaction direction="left-to-right" evidence="16">
        <dbReference type="Rhea" id="RHEA:43457"/>
    </physiologicalReaction>
</comment>
<feature type="transmembrane region" description="Helical" evidence="20">
    <location>
        <begin position="183"/>
        <end position="205"/>
    </location>
</feature>
<dbReference type="PROSITE" id="PS00072">
    <property type="entry name" value="ACYL_COA_DH_1"/>
    <property type="match status" value="1"/>
</dbReference>
<dbReference type="FunFam" id="1.10.540.10:FF:000002">
    <property type="entry name" value="Acyl-CoA dehydrogenase FadE19"/>
    <property type="match status" value="1"/>
</dbReference>
<organism evidence="25 26">
    <name type="scientific">Tenebrio molitor</name>
    <name type="common">Yellow mealworm beetle</name>
    <dbReference type="NCBI Taxonomy" id="7067"/>
    <lineage>
        <taxon>Eukaryota</taxon>
        <taxon>Metazoa</taxon>
        <taxon>Ecdysozoa</taxon>
        <taxon>Arthropoda</taxon>
        <taxon>Hexapoda</taxon>
        <taxon>Insecta</taxon>
        <taxon>Pterygota</taxon>
        <taxon>Neoptera</taxon>
        <taxon>Endopterygota</taxon>
        <taxon>Coleoptera</taxon>
        <taxon>Polyphaga</taxon>
        <taxon>Cucujiformia</taxon>
        <taxon>Tenebrionidae</taxon>
        <taxon>Tenebrio</taxon>
    </lineage>
</organism>
<evidence type="ECO:0000256" key="5">
    <source>
        <dbReference type="ARBA" id="ARBA00012046"/>
    </source>
</evidence>
<dbReference type="GO" id="GO:0016020">
    <property type="term" value="C:membrane"/>
    <property type="evidence" value="ECO:0007669"/>
    <property type="project" value="UniProtKB-SubCell"/>
</dbReference>
<evidence type="ECO:0000256" key="18">
    <source>
        <dbReference type="ARBA" id="ARBA00050758"/>
    </source>
</evidence>
<evidence type="ECO:0000256" key="11">
    <source>
        <dbReference type="ARBA" id="ARBA00023002"/>
    </source>
</evidence>
<evidence type="ECO:0000259" key="23">
    <source>
        <dbReference type="Pfam" id="PF02770"/>
    </source>
</evidence>
<reference evidence="25" key="2">
    <citation type="submission" date="2021-08" db="EMBL/GenBank/DDBJ databases">
        <authorList>
            <person name="Eriksson T."/>
        </authorList>
    </citation>
    <scope>NUCLEOTIDE SEQUENCE</scope>
    <source>
        <strain evidence="25">Stoneville</strain>
        <tissue evidence="25">Whole head</tissue>
    </source>
</reference>
<dbReference type="Pfam" id="PF00441">
    <property type="entry name" value="Acyl-CoA_dh_1"/>
    <property type="match status" value="1"/>
</dbReference>
<dbReference type="GO" id="GO:0005739">
    <property type="term" value="C:mitochondrion"/>
    <property type="evidence" value="ECO:0007669"/>
    <property type="project" value="TreeGrafter"/>
</dbReference>
<dbReference type="GO" id="GO:0050660">
    <property type="term" value="F:flavin adenine dinucleotide binding"/>
    <property type="evidence" value="ECO:0007669"/>
    <property type="project" value="InterPro"/>
</dbReference>
<dbReference type="EC" id="1.3.8.1" evidence="5"/>
<dbReference type="InterPro" id="IPR036250">
    <property type="entry name" value="AcylCo_DH-like_C"/>
</dbReference>
<feature type="domain" description="Acyl-CoA oxidase/dehydrogenase middle" evidence="23">
    <location>
        <begin position="367"/>
        <end position="462"/>
    </location>
</feature>
<evidence type="ECO:0000256" key="9">
    <source>
        <dbReference type="ARBA" id="ARBA00022827"/>
    </source>
</evidence>
<dbReference type="FunFam" id="2.40.110.10:FF:000001">
    <property type="entry name" value="Acyl-CoA dehydrogenase, mitochondrial"/>
    <property type="match status" value="1"/>
</dbReference>
<evidence type="ECO:0000256" key="2">
    <source>
        <dbReference type="ARBA" id="ARBA00004167"/>
    </source>
</evidence>
<evidence type="ECO:0000256" key="20">
    <source>
        <dbReference type="SAM" id="Phobius"/>
    </source>
</evidence>